<dbReference type="Gene3D" id="1.20.1540.10">
    <property type="entry name" value="Rhomboid-like"/>
    <property type="match status" value="1"/>
</dbReference>
<gene>
    <name evidence="13" type="primary">LOC125419128</name>
</gene>
<evidence type="ECO:0000256" key="6">
    <source>
        <dbReference type="ARBA" id="ARBA00022801"/>
    </source>
</evidence>
<evidence type="ECO:0000256" key="9">
    <source>
        <dbReference type="ARBA" id="ARBA00023136"/>
    </source>
</evidence>
<feature type="domain" description="Peptidase S54 rhomboid" evidence="11">
    <location>
        <begin position="80"/>
        <end position="158"/>
    </location>
</feature>
<evidence type="ECO:0000256" key="10">
    <source>
        <dbReference type="RuleBase" id="RU362115"/>
    </source>
</evidence>
<dbReference type="EC" id="3.4.21.105" evidence="10"/>
<dbReference type="InterPro" id="IPR035952">
    <property type="entry name" value="Rhomboid-like_sf"/>
</dbReference>
<keyword evidence="5 10" id="KW-0812">Transmembrane</keyword>
<comment type="caution">
    <text evidence="10">Lacks conserved residue(s) required for the propagation of feature annotation.</text>
</comment>
<comment type="similarity">
    <text evidence="3 10">Belongs to the peptidase S54 family.</text>
</comment>
<keyword evidence="9 10" id="KW-0472">Membrane</keyword>
<dbReference type="PANTHER" id="PTHR22936:SF69">
    <property type="entry name" value="RHOMBOID-LIKE PROTEIN"/>
    <property type="match status" value="1"/>
</dbReference>
<dbReference type="RefSeq" id="XP_048320351.1">
    <property type="nucleotide sequence ID" value="XM_048464394.2"/>
</dbReference>
<evidence type="ECO:0000313" key="13">
    <source>
        <dbReference type="RefSeq" id="XP_048320351.1"/>
    </source>
</evidence>
<evidence type="ECO:0000313" key="12">
    <source>
        <dbReference type="Proteomes" id="UP001652623"/>
    </source>
</evidence>
<protein>
    <recommendedName>
        <fullName evidence="10">RHOMBOID-like protein</fullName>
        <ecNumber evidence="10">3.4.21.105</ecNumber>
    </recommendedName>
</protein>
<evidence type="ECO:0000256" key="8">
    <source>
        <dbReference type="ARBA" id="ARBA00022989"/>
    </source>
</evidence>
<dbReference type="SUPFAM" id="SSF144091">
    <property type="entry name" value="Rhomboid-like"/>
    <property type="match status" value="1"/>
</dbReference>
<organism evidence="12 13">
    <name type="scientific">Ziziphus jujuba</name>
    <name type="common">Chinese jujube</name>
    <name type="synonym">Ziziphus sativa</name>
    <dbReference type="NCBI Taxonomy" id="326968"/>
    <lineage>
        <taxon>Eukaryota</taxon>
        <taxon>Viridiplantae</taxon>
        <taxon>Streptophyta</taxon>
        <taxon>Embryophyta</taxon>
        <taxon>Tracheophyta</taxon>
        <taxon>Spermatophyta</taxon>
        <taxon>Magnoliopsida</taxon>
        <taxon>eudicotyledons</taxon>
        <taxon>Gunneridae</taxon>
        <taxon>Pentapetalae</taxon>
        <taxon>rosids</taxon>
        <taxon>fabids</taxon>
        <taxon>Rosales</taxon>
        <taxon>Rhamnaceae</taxon>
        <taxon>Paliureae</taxon>
        <taxon>Ziziphus</taxon>
    </lineage>
</organism>
<comment type="subcellular location">
    <subcellularLocation>
        <location evidence="2 10">Membrane</location>
        <topology evidence="2 10">Multi-pass membrane protein</topology>
    </subcellularLocation>
</comment>
<feature type="transmembrane region" description="Helical" evidence="10">
    <location>
        <begin position="12"/>
        <end position="30"/>
    </location>
</feature>
<dbReference type="PANTHER" id="PTHR22936">
    <property type="entry name" value="RHOMBOID-RELATED"/>
    <property type="match status" value="1"/>
</dbReference>
<keyword evidence="12" id="KW-1185">Reference proteome</keyword>
<dbReference type="InterPro" id="IPR022764">
    <property type="entry name" value="Peptidase_S54_rhomboid_dom"/>
</dbReference>
<feature type="transmembrane region" description="Helical" evidence="10">
    <location>
        <begin position="78"/>
        <end position="97"/>
    </location>
</feature>
<comment type="function">
    <text evidence="10">Serine protease involved in intramembrane proteolysis.</text>
</comment>
<evidence type="ECO:0000256" key="7">
    <source>
        <dbReference type="ARBA" id="ARBA00022825"/>
    </source>
</evidence>
<dbReference type="GeneID" id="125419128"/>
<feature type="transmembrane region" description="Helical" evidence="10">
    <location>
        <begin position="142"/>
        <end position="158"/>
    </location>
</feature>
<feature type="transmembrane region" description="Helical" evidence="10">
    <location>
        <begin position="118"/>
        <end position="136"/>
    </location>
</feature>
<sequence>MDFLRAKMELIIYVTVIGLVSYFISNNFGFEKDWIMAKFLGMFSFQFLKENPLLLPADSSELKKLGALEWYKFVHGHLGFRLIICIWFHAGIIHFLANMLNLVCIMIQFQKQLGYVRIIYLLSGICWSLLFSDLFLQHKFSIGAFRAMFGLFGAMLYLI</sequence>
<comment type="catalytic activity">
    <reaction evidence="1 10">
        <text>Cleaves type-1 transmembrane domains using a catalytic dyad composed of serine and histidine that are contributed by different transmembrane domains.</text>
        <dbReference type="EC" id="3.4.21.105"/>
    </reaction>
</comment>
<reference evidence="13" key="1">
    <citation type="submission" date="2025-08" db="UniProtKB">
        <authorList>
            <consortium name="RefSeq"/>
        </authorList>
    </citation>
    <scope>IDENTIFICATION</scope>
    <source>
        <tissue evidence="13">Seedling</tissue>
    </source>
</reference>
<keyword evidence="6 10" id="KW-0378">Hydrolase</keyword>
<dbReference type="InterPro" id="IPR002610">
    <property type="entry name" value="Peptidase_S54_rhomboid-like"/>
</dbReference>
<evidence type="ECO:0000256" key="3">
    <source>
        <dbReference type="ARBA" id="ARBA00009045"/>
    </source>
</evidence>
<keyword evidence="8 10" id="KW-1133">Transmembrane helix</keyword>
<evidence type="ECO:0000256" key="2">
    <source>
        <dbReference type="ARBA" id="ARBA00004141"/>
    </source>
</evidence>
<evidence type="ECO:0000256" key="4">
    <source>
        <dbReference type="ARBA" id="ARBA00022670"/>
    </source>
</evidence>
<evidence type="ECO:0000256" key="5">
    <source>
        <dbReference type="ARBA" id="ARBA00022692"/>
    </source>
</evidence>
<dbReference type="Pfam" id="PF01694">
    <property type="entry name" value="Rhomboid"/>
    <property type="match status" value="1"/>
</dbReference>
<dbReference type="Proteomes" id="UP001652623">
    <property type="component" value="Chromosome 6"/>
</dbReference>
<keyword evidence="4 10" id="KW-0645">Protease</keyword>
<proteinExistence type="inferred from homology"/>
<evidence type="ECO:0000259" key="11">
    <source>
        <dbReference type="Pfam" id="PF01694"/>
    </source>
</evidence>
<keyword evidence="7 10" id="KW-0720">Serine protease</keyword>
<evidence type="ECO:0000256" key="1">
    <source>
        <dbReference type="ARBA" id="ARBA00000156"/>
    </source>
</evidence>
<accession>A0ABM3I4C8</accession>
<name>A0ABM3I4C8_ZIZJJ</name>